<accession>A0A2K2CMW1</accession>
<dbReference type="PANTHER" id="PTHR33889">
    <property type="entry name" value="OS04G0681850 PROTEIN"/>
    <property type="match status" value="1"/>
</dbReference>
<dbReference type="InParanoid" id="A0A2K2CMW1"/>
<proteinExistence type="predicted"/>
<organism evidence="3">
    <name type="scientific">Brachypodium distachyon</name>
    <name type="common">Purple false brome</name>
    <name type="synonym">Trachynia distachya</name>
    <dbReference type="NCBI Taxonomy" id="15368"/>
    <lineage>
        <taxon>Eukaryota</taxon>
        <taxon>Viridiplantae</taxon>
        <taxon>Streptophyta</taxon>
        <taxon>Embryophyta</taxon>
        <taxon>Tracheophyta</taxon>
        <taxon>Spermatophyta</taxon>
        <taxon>Magnoliopsida</taxon>
        <taxon>Liliopsida</taxon>
        <taxon>Poales</taxon>
        <taxon>Poaceae</taxon>
        <taxon>BOP clade</taxon>
        <taxon>Pooideae</taxon>
        <taxon>Stipodae</taxon>
        <taxon>Brachypodieae</taxon>
        <taxon>Brachypodium</taxon>
    </lineage>
</organism>
<name>A0A2K2CMW1_BRADI</name>
<reference evidence="3 4" key="1">
    <citation type="journal article" date="2010" name="Nature">
        <title>Genome sequencing and analysis of the model grass Brachypodium distachyon.</title>
        <authorList>
            <consortium name="International Brachypodium Initiative"/>
        </authorList>
    </citation>
    <scope>NUCLEOTIDE SEQUENCE [LARGE SCALE GENOMIC DNA]</scope>
    <source>
        <strain evidence="3 4">Bd21</strain>
    </source>
</reference>
<evidence type="ECO:0000313" key="4">
    <source>
        <dbReference type="EnsemblPlants" id="PNT63362"/>
    </source>
</evidence>
<dbReference type="InterPro" id="IPR056671">
    <property type="entry name" value="DUF7769"/>
</dbReference>
<feature type="non-terminal residue" evidence="3">
    <location>
        <position position="1"/>
    </location>
</feature>
<keyword evidence="5" id="KW-1185">Reference proteome</keyword>
<reference evidence="4" key="3">
    <citation type="submission" date="2018-08" db="UniProtKB">
        <authorList>
            <consortium name="EnsemblPlants"/>
        </authorList>
    </citation>
    <scope>IDENTIFICATION</scope>
    <source>
        <strain evidence="4">cv. Bd21</strain>
    </source>
</reference>
<dbReference type="Proteomes" id="UP000008810">
    <property type="component" value="Chromosome 4"/>
</dbReference>
<dbReference type="Pfam" id="PF24964">
    <property type="entry name" value="DUF7769"/>
    <property type="match status" value="1"/>
</dbReference>
<dbReference type="AlphaFoldDB" id="A0A2K2CMW1"/>
<gene>
    <name evidence="3" type="ORF">BRADI_4g14721v3</name>
</gene>
<feature type="non-terminal residue" evidence="3">
    <location>
        <position position="164"/>
    </location>
</feature>
<reference evidence="3" key="2">
    <citation type="submission" date="2017-06" db="EMBL/GenBank/DDBJ databases">
        <title>WGS assembly of Brachypodium distachyon.</title>
        <authorList>
            <consortium name="The International Brachypodium Initiative"/>
            <person name="Lucas S."/>
            <person name="Harmon-Smith M."/>
            <person name="Lail K."/>
            <person name="Tice H."/>
            <person name="Grimwood J."/>
            <person name="Bruce D."/>
            <person name="Barry K."/>
            <person name="Shu S."/>
            <person name="Lindquist E."/>
            <person name="Wang M."/>
            <person name="Pitluck S."/>
            <person name="Vogel J.P."/>
            <person name="Garvin D.F."/>
            <person name="Mockler T.C."/>
            <person name="Schmutz J."/>
            <person name="Rokhsar D."/>
            <person name="Bevan M.W."/>
        </authorList>
    </citation>
    <scope>NUCLEOTIDE SEQUENCE</scope>
    <source>
        <strain evidence="3">Bd21</strain>
    </source>
</reference>
<feature type="compositionally biased region" description="Basic and acidic residues" evidence="1">
    <location>
        <begin position="13"/>
        <end position="42"/>
    </location>
</feature>
<dbReference type="Gramene" id="PNT63362">
    <property type="protein sequence ID" value="PNT63362"/>
    <property type="gene ID" value="BRADI_4g14721v3"/>
</dbReference>
<dbReference type="FunCoup" id="A0A2K2CMW1">
    <property type="interactions" value="324"/>
</dbReference>
<sequence length="164" mass="18264">AHEGFGPGAPDGVSHDEDVDGHADQGASHDHEDIDGHGHADQGEEGFEASEASNVTRRKDHSNEVRQNVYAMILRRTASNRLCHGVIKQVHQEIGISLRTVQRIWQRGQEGGVHGLNSRKSKNCGRKSIDIDYDSIKQIPLAKRTTYKDAAHELRVSTTTVWRR</sequence>
<feature type="domain" description="DUF7769" evidence="2">
    <location>
        <begin position="62"/>
        <end position="110"/>
    </location>
</feature>
<evidence type="ECO:0000313" key="3">
    <source>
        <dbReference type="EMBL" id="PNT63362.1"/>
    </source>
</evidence>
<evidence type="ECO:0000256" key="1">
    <source>
        <dbReference type="SAM" id="MobiDB-lite"/>
    </source>
</evidence>
<dbReference type="EnsemblPlants" id="PNT63362">
    <property type="protein sequence ID" value="PNT63362"/>
    <property type="gene ID" value="BRADI_4g14721v3"/>
</dbReference>
<evidence type="ECO:0000313" key="5">
    <source>
        <dbReference type="Proteomes" id="UP000008810"/>
    </source>
</evidence>
<evidence type="ECO:0000259" key="2">
    <source>
        <dbReference type="Pfam" id="PF24964"/>
    </source>
</evidence>
<feature type="region of interest" description="Disordered" evidence="1">
    <location>
        <begin position="1"/>
        <end position="61"/>
    </location>
</feature>
<dbReference type="OrthoDB" id="1856392at2759"/>
<dbReference type="PANTHER" id="PTHR33889:SF7">
    <property type="entry name" value="OS04G0681850 PROTEIN"/>
    <property type="match status" value="1"/>
</dbReference>
<dbReference type="EMBL" id="CM000883">
    <property type="protein sequence ID" value="PNT63362.1"/>
    <property type="molecule type" value="Genomic_DNA"/>
</dbReference>
<protein>
    <recommendedName>
        <fullName evidence="2">DUF7769 domain-containing protein</fullName>
    </recommendedName>
</protein>